<evidence type="ECO:0000256" key="1">
    <source>
        <dbReference type="SAM" id="MobiDB-lite"/>
    </source>
</evidence>
<dbReference type="AlphaFoldDB" id="A0A4Y2K7D1"/>
<feature type="region of interest" description="Disordered" evidence="1">
    <location>
        <begin position="40"/>
        <end position="61"/>
    </location>
</feature>
<comment type="caution">
    <text evidence="2">The sequence shown here is derived from an EMBL/GenBank/DDBJ whole genome shotgun (WGS) entry which is preliminary data.</text>
</comment>
<evidence type="ECO:0000313" key="2">
    <source>
        <dbReference type="EMBL" id="GBM98134.1"/>
    </source>
</evidence>
<name>A0A4Y2K7D1_ARAVE</name>
<sequence>MHTAKRTPESLLEPSVYTSNLLPGTCDSVFNTLVSNGISESFREQSRSPRHKNSSCTPEKHTHVRNFKNSALAVKCRSGYTVSTLSACVEVVLYAPVNFNKNTLWTVCSLSICSTVKTPHQTPAP</sequence>
<proteinExistence type="predicted"/>
<organism evidence="2 3">
    <name type="scientific">Araneus ventricosus</name>
    <name type="common">Orbweaver spider</name>
    <name type="synonym">Epeira ventricosa</name>
    <dbReference type="NCBI Taxonomy" id="182803"/>
    <lineage>
        <taxon>Eukaryota</taxon>
        <taxon>Metazoa</taxon>
        <taxon>Ecdysozoa</taxon>
        <taxon>Arthropoda</taxon>
        <taxon>Chelicerata</taxon>
        <taxon>Arachnida</taxon>
        <taxon>Araneae</taxon>
        <taxon>Araneomorphae</taxon>
        <taxon>Entelegynae</taxon>
        <taxon>Araneoidea</taxon>
        <taxon>Araneidae</taxon>
        <taxon>Araneus</taxon>
    </lineage>
</organism>
<keyword evidence="3" id="KW-1185">Reference proteome</keyword>
<reference evidence="2 3" key="1">
    <citation type="journal article" date="2019" name="Sci. Rep.">
        <title>Orb-weaving spider Araneus ventricosus genome elucidates the spidroin gene catalogue.</title>
        <authorList>
            <person name="Kono N."/>
            <person name="Nakamura H."/>
            <person name="Ohtoshi R."/>
            <person name="Moran D.A.P."/>
            <person name="Shinohara A."/>
            <person name="Yoshida Y."/>
            <person name="Fujiwara M."/>
            <person name="Mori M."/>
            <person name="Tomita M."/>
            <person name="Arakawa K."/>
        </authorList>
    </citation>
    <scope>NUCLEOTIDE SEQUENCE [LARGE SCALE GENOMIC DNA]</scope>
</reference>
<evidence type="ECO:0000313" key="3">
    <source>
        <dbReference type="Proteomes" id="UP000499080"/>
    </source>
</evidence>
<protein>
    <submittedName>
        <fullName evidence="2">Uncharacterized protein</fullName>
    </submittedName>
</protein>
<dbReference type="EMBL" id="BGPR01113469">
    <property type="protein sequence ID" value="GBM98134.1"/>
    <property type="molecule type" value="Genomic_DNA"/>
</dbReference>
<accession>A0A4Y2K7D1</accession>
<gene>
    <name evidence="2" type="ORF">AVEN_88075_1</name>
</gene>
<dbReference type="Proteomes" id="UP000499080">
    <property type="component" value="Unassembled WGS sequence"/>
</dbReference>